<evidence type="ECO:0000256" key="4">
    <source>
        <dbReference type="ARBA" id="ARBA00022692"/>
    </source>
</evidence>
<comment type="subcellular location">
    <subcellularLocation>
        <location evidence="1">Cell membrane</location>
        <topology evidence="1">Multi-pass membrane protein</topology>
    </subcellularLocation>
</comment>
<dbReference type="Proteomes" id="UP000316770">
    <property type="component" value="Chromosome"/>
</dbReference>
<evidence type="ECO:0000256" key="3">
    <source>
        <dbReference type="ARBA" id="ARBA00022475"/>
    </source>
</evidence>
<evidence type="ECO:0000313" key="8">
    <source>
        <dbReference type="EMBL" id="QDV54706.1"/>
    </source>
</evidence>
<keyword evidence="5 7" id="KW-1133">Transmembrane helix</keyword>
<evidence type="ECO:0000256" key="7">
    <source>
        <dbReference type="SAM" id="Phobius"/>
    </source>
</evidence>
<keyword evidence="9" id="KW-1185">Reference proteome</keyword>
<feature type="transmembrane region" description="Helical" evidence="7">
    <location>
        <begin position="178"/>
        <end position="204"/>
    </location>
</feature>
<feature type="transmembrane region" description="Helical" evidence="7">
    <location>
        <begin position="107"/>
        <end position="127"/>
    </location>
</feature>
<dbReference type="InterPro" id="IPR050833">
    <property type="entry name" value="Poly_Biosynth_Transport"/>
</dbReference>
<feature type="transmembrane region" description="Helical" evidence="7">
    <location>
        <begin position="139"/>
        <end position="158"/>
    </location>
</feature>
<feature type="transmembrane region" description="Helical" evidence="7">
    <location>
        <begin position="50"/>
        <end position="73"/>
    </location>
</feature>
<evidence type="ECO:0000313" key="9">
    <source>
        <dbReference type="Proteomes" id="UP000316770"/>
    </source>
</evidence>
<accession>A0A518INP1</accession>
<keyword evidence="4 7" id="KW-0812">Transmembrane</keyword>
<feature type="transmembrane region" description="Helical" evidence="7">
    <location>
        <begin position="392"/>
        <end position="413"/>
    </location>
</feature>
<dbReference type="RefSeq" id="WP_145282357.1">
    <property type="nucleotide sequence ID" value="NZ_CP036318.1"/>
</dbReference>
<keyword evidence="3" id="KW-1003">Cell membrane</keyword>
<dbReference type="AlphaFoldDB" id="A0A518INP1"/>
<dbReference type="GO" id="GO:0005886">
    <property type="term" value="C:plasma membrane"/>
    <property type="evidence" value="ECO:0007669"/>
    <property type="project" value="UniProtKB-SubCell"/>
</dbReference>
<sequence>MFNQLQGIVERLQIDRSLAYVLASRIWQGLSGPITILFVVSFLSRDQQGVYYGVFSFVAIQAFFELGLLNILVGYAGHEAAGLESEADGERREQAARRMSELIRASNVWFAIASLLFAIVALAFGWYTLAKTELDSPVAWQLPFAIVVPCAALTVYFAPRMAILEGAGFRESIYRYRFFQAVSGSLAVWISLALGAGIWCLVAATATQTVWAWYISRFRFRDFFDRFTSLVQTATDFSWARDVVPAQWRMALISILHHVTSQCFTIIVLLFHQNAADAGRLGMTLTVTGAIQMLALAWVQTKYPVAAALHGSGEREAAGTMWRRTAAISTSILIAGFAVFILLVVVLPAIDRRFEARFILPSQIAILGVGCLASHLLAVQGFYVLARRIDPLLITVPGLVLAAAAVWAAGYVYSIQGIVVAYAICSTLVVLPMHTWAYLTLRSDDDSVRA</sequence>
<evidence type="ECO:0000256" key="2">
    <source>
        <dbReference type="ARBA" id="ARBA00007430"/>
    </source>
</evidence>
<protein>
    <recommendedName>
        <fullName evidence="10">Polysaccharide biosynthesis protein</fullName>
    </recommendedName>
</protein>
<gene>
    <name evidence="8" type="ORF">Mal33_06630</name>
</gene>
<feature type="transmembrane region" description="Helical" evidence="7">
    <location>
        <begin position="325"/>
        <end position="350"/>
    </location>
</feature>
<dbReference type="EMBL" id="CP036318">
    <property type="protein sequence ID" value="QDV54706.1"/>
    <property type="molecule type" value="Genomic_DNA"/>
</dbReference>
<dbReference type="PANTHER" id="PTHR30250:SF10">
    <property type="entry name" value="LIPOPOLYSACCHARIDE BIOSYNTHESIS PROTEIN WZXC"/>
    <property type="match status" value="1"/>
</dbReference>
<evidence type="ECO:0000256" key="6">
    <source>
        <dbReference type="ARBA" id="ARBA00023136"/>
    </source>
</evidence>
<evidence type="ECO:0008006" key="10">
    <source>
        <dbReference type="Google" id="ProtNLM"/>
    </source>
</evidence>
<name>A0A518INP1_9BACT</name>
<feature type="transmembrane region" description="Helical" evidence="7">
    <location>
        <begin position="419"/>
        <end position="439"/>
    </location>
</feature>
<evidence type="ECO:0000256" key="5">
    <source>
        <dbReference type="ARBA" id="ARBA00022989"/>
    </source>
</evidence>
<evidence type="ECO:0000256" key="1">
    <source>
        <dbReference type="ARBA" id="ARBA00004651"/>
    </source>
</evidence>
<proteinExistence type="inferred from homology"/>
<reference evidence="8 9" key="1">
    <citation type="submission" date="2019-02" db="EMBL/GenBank/DDBJ databases">
        <title>Deep-cultivation of Planctomycetes and their phenomic and genomic characterization uncovers novel biology.</title>
        <authorList>
            <person name="Wiegand S."/>
            <person name="Jogler M."/>
            <person name="Boedeker C."/>
            <person name="Pinto D."/>
            <person name="Vollmers J."/>
            <person name="Rivas-Marin E."/>
            <person name="Kohn T."/>
            <person name="Peeters S.H."/>
            <person name="Heuer A."/>
            <person name="Rast P."/>
            <person name="Oberbeckmann S."/>
            <person name="Bunk B."/>
            <person name="Jeske O."/>
            <person name="Meyerdierks A."/>
            <person name="Storesund J.E."/>
            <person name="Kallscheuer N."/>
            <person name="Luecker S."/>
            <person name="Lage O.M."/>
            <person name="Pohl T."/>
            <person name="Merkel B.J."/>
            <person name="Hornburger P."/>
            <person name="Mueller R.-W."/>
            <person name="Bruemmer F."/>
            <person name="Labrenz M."/>
            <person name="Spormann A.M."/>
            <person name="Op den Camp H."/>
            <person name="Overmann J."/>
            <person name="Amann R."/>
            <person name="Jetten M.S.M."/>
            <person name="Mascher T."/>
            <person name="Medema M.H."/>
            <person name="Devos D.P."/>
            <person name="Kaster A.-K."/>
            <person name="Ovreas L."/>
            <person name="Rohde M."/>
            <person name="Galperin M.Y."/>
            <person name="Jogler C."/>
        </authorList>
    </citation>
    <scope>NUCLEOTIDE SEQUENCE [LARGE SCALE GENOMIC DNA]</scope>
    <source>
        <strain evidence="8 9">Mal33</strain>
    </source>
</reference>
<organism evidence="8 9">
    <name type="scientific">Rosistilla oblonga</name>
    <dbReference type="NCBI Taxonomy" id="2527990"/>
    <lineage>
        <taxon>Bacteria</taxon>
        <taxon>Pseudomonadati</taxon>
        <taxon>Planctomycetota</taxon>
        <taxon>Planctomycetia</taxon>
        <taxon>Pirellulales</taxon>
        <taxon>Pirellulaceae</taxon>
        <taxon>Rosistilla</taxon>
    </lineage>
</organism>
<feature type="transmembrane region" description="Helical" evidence="7">
    <location>
        <begin position="362"/>
        <end position="385"/>
    </location>
</feature>
<comment type="similarity">
    <text evidence="2">Belongs to the polysaccharide synthase family.</text>
</comment>
<feature type="transmembrane region" description="Helical" evidence="7">
    <location>
        <begin position="20"/>
        <end position="44"/>
    </location>
</feature>
<dbReference type="PANTHER" id="PTHR30250">
    <property type="entry name" value="PST FAMILY PREDICTED COLANIC ACID TRANSPORTER"/>
    <property type="match status" value="1"/>
</dbReference>
<feature type="transmembrane region" description="Helical" evidence="7">
    <location>
        <begin position="248"/>
        <end position="271"/>
    </location>
</feature>
<keyword evidence="6 7" id="KW-0472">Membrane</keyword>